<comment type="caution">
    <text evidence="1">The sequence shown here is derived from an EMBL/GenBank/DDBJ whole genome shotgun (WGS) entry which is preliminary data.</text>
</comment>
<evidence type="ECO:0000313" key="1">
    <source>
        <dbReference type="EMBL" id="RGE46168.1"/>
    </source>
</evidence>
<evidence type="ECO:0000313" key="2">
    <source>
        <dbReference type="Proteomes" id="UP000261948"/>
    </source>
</evidence>
<proteinExistence type="predicted"/>
<dbReference type="EMBL" id="QURR01000004">
    <property type="protein sequence ID" value="RGE46168.1"/>
    <property type="molecule type" value="Genomic_DNA"/>
</dbReference>
<reference evidence="1 2" key="1">
    <citation type="submission" date="2018-08" db="EMBL/GenBank/DDBJ databases">
        <title>Comamonas testosteroni strain SWCO2.</title>
        <authorList>
            <person name="Jiang N."/>
            <person name="Zhang X.Z."/>
        </authorList>
    </citation>
    <scope>NUCLEOTIDE SEQUENCE [LARGE SCALE GENOMIC DNA]</scope>
    <source>
        <strain evidence="1 2">SWCO2</strain>
    </source>
</reference>
<protein>
    <submittedName>
        <fullName evidence="1">Uncharacterized protein</fullName>
    </submittedName>
</protein>
<sequence length="86" mass="9566">MNEMAVACGDKTAAQVQAEHKQQRTAASKSLNLSESEYDRIYAQSVSDFKQKWDKGTPAQKKQSCDQIKAMSQLQNDPAFKALGKK</sequence>
<accession>A0A373FPU6</accession>
<keyword evidence="2" id="KW-1185">Reference proteome</keyword>
<gene>
    <name evidence="1" type="ORF">DZC30_05230</name>
</gene>
<name>A0A373FPU6_COMTE</name>
<dbReference type="AlphaFoldDB" id="A0A373FPU6"/>
<dbReference type="Proteomes" id="UP000261948">
    <property type="component" value="Unassembled WGS sequence"/>
</dbReference>
<organism evidence="1 2">
    <name type="scientific">Comamonas testosteroni</name>
    <name type="common">Pseudomonas testosteroni</name>
    <dbReference type="NCBI Taxonomy" id="285"/>
    <lineage>
        <taxon>Bacteria</taxon>
        <taxon>Pseudomonadati</taxon>
        <taxon>Pseudomonadota</taxon>
        <taxon>Betaproteobacteria</taxon>
        <taxon>Burkholderiales</taxon>
        <taxon>Comamonadaceae</taxon>
        <taxon>Comamonas</taxon>
    </lineage>
</organism>